<keyword evidence="7" id="KW-1185">Reference proteome</keyword>
<dbReference type="EMBL" id="JAJLJH010000001">
    <property type="protein sequence ID" value="MCK9684927.1"/>
    <property type="molecule type" value="Genomic_DNA"/>
</dbReference>
<evidence type="ECO:0000313" key="7">
    <source>
        <dbReference type="Proteomes" id="UP001139353"/>
    </source>
</evidence>
<dbReference type="InterPro" id="IPR008816">
    <property type="entry name" value="Gly_zipper_2TM_dom"/>
</dbReference>
<evidence type="ECO:0000256" key="1">
    <source>
        <dbReference type="ARBA" id="ARBA00004370"/>
    </source>
</evidence>
<gene>
    <name evidence="6" type="ORF">LPC04_04310</name>
</gene>
<dbReference type="RefSeq" id="WP_275680948.1">
    <property type="nucleotide sequence ID" value="NZ_JAJLJH010000001.1"/>
</dbReference>
<feature type="domain" description="Glycine zipper 2TM" evidence="5">
    <location>
        <begin position="144"/>
        <end position="184"/>
    </location>
</feature>
<dbReference type="PANTHER" id="PTHR35603">
    <property type="match status" value="1"/>
</dbReference>
<organism evidence="6 7">
    <name type="scientific">Scleromatobacter humisilvae</name>
    <dbReference type="NCBI Taxonomy" id="2897159"/>
    <lineage>
        <taxon>Bacteria</taxon>
        <taxon>Pseudomonadati</taxon>
        <taxon>Pseudomonadota</taxon>
        <taxon>Betaproteobacteria</taxon>
        <taxon>Burkholderiales</taxon>
        <taxon>Sphaerotilaceae</taxon>
        <taxon>Scleromatobacter</taxon>
    </lineage>
</organism>
<keyword evidence="4" id="KW-0732">Signal</keyword>
<sequence length="230" mass="23924">MSNTTPRLRAFQLAVIASAAVALGACSKNDADVAPPVAATSAPAQVATAPVPAPVATTPAPVVVAQNSNAYEQGRRDQQRQDVRHDRDGRTLHEPPPRADRDTEVVDQQRWRHDQQIAAATCRECGVVESVAAVKVQGQTNGVGAVAGGLGGALVGNRIAGRHDRTLGGVVGAVGGGLLGNAIEKHERTTTVFDVSVRMDDGTLRTVRESTSPAVGEKVRVEADGLHART</sequence>
<evidence type="ECO:0000256" key="3">
    <source>
        <dbReference type="SAM" id="MobiDB-lite"/>
    </source>
</evidence>
<name>A0A9X1YFW1_9BURK</name>
<evidence type="ECO:0000256" key="4">
    <source>
        <dbReference type="SAM" id="SignalP"/>
    </source>
</evidence>
<dbReference type="PANTHER" id="PTHR35603:SF2">
    <property type="entry name" value="OUTER MEMBRANE LIPOPROTEIN"/>
    <property type="match status" value="1"/>
</dbReference>
<keyword evidence="2" id="KW-0472">Membrane</keyword>
<reference evidence="6" key="1">
    <citation type="submission" date="2021-11" db="EMBL/GenBank/DDBJ databases">
        <title>BS-T2-15 a new species belonging to the Comamonadaceae family isolated from the soil of a French oak forest.</title>
        <authorList>
            <person name="Mieszkin S."/>
            <person name="Alain K."/>
        </authorList>
    </citation>
    <scope>NUCLEOTIDE SEQUENCE</scope>
    <source>
        <strain evidence="6">BS-T2-15</strain>
    </source>
</reference>
<dbReference type="Pfam" id="PF05433">
    <property type="entry name" value="Rick_17kDa_Anti"/>
    <property type="match status" value="1"/>
</dbReference>
<feature type="compositionally biased region" description="Basic and acidic residues" evidence="3">
    <location>
        <begin position="73"/>
        <end position="106"/>
    </location>
</feature>
<dbReference type="PROSITE" id="PS51257">
    <property type="entry name" value="PROKAR_LIPOPROTEIN"/>
    <property type="match status" value="1"/>
</dbReference>
<feature type="chain" id="PRO_5040987012" evidence="4">
    <location>
        <begin position="25"/>
        <end position="230"/>
    </location>
</feature>
<evidence type="ECO:0000259" key="5">
    <source>
        <dbReference type="Pfam" id="PF05433"/>
    </source>
</evidence>
<feature type="region of interest" description="Disordered" evidence="3">
    <location>
        <begin position="67"/>
        <end position="106"/>
    </location>
</feature>
<dbReference type="InterPro" id="IPR051407">
    <property type="entry name" value="Bact_OM_lipoprot/Surf_antigen"/>
</dbReference>
<evidence type="ECO:0000256" key="2">
    <source>
        <dbReference type="ARBA" id="ARBA00023136"/>
    </source>
</evidence>
<accession>A0A9X1YFW1</accession>
<comment type="caution">
    <text evidence="6">The sequence shown here is derived from an EMBL/GenBank/DDBJ whole genome shotgun (WGS) entry which is preliminary data.</text>
</comment>
<feature type="signal peptide" evidence="4">
    <location>
        <begin position="1"/>
        <end position="24"/>
    </location>
</feature>
<dbReference type="Proteomes" id="UP001139353">
    <property type="component" value="Unassembled WGS sequence"/>
</dbReference>
<dbReference type="AlphaFoldDB" id="A0A9X1YFW1"/>
<proteinExistence type="predicted"/>
<comment type="subcellular location">
    <subcellularLocation>
        <location evidence="1">Membrane</location>
    </subcellularLocation>
</comment>
<dbReference type="GO" id="GO:0019867">
    <property type="term" value="C:outer membrane"/>
    <property type="evidence" value="ECO:0007669"/>
    <property type="project" value="InterPro"/>
</dbReference>
<evidence type="ECO:0000313" key="6">
    <source>
        <dbReference type="EMBL" id="MCK9684927.1"/>
    </source>
</evidence>
<protein>
    <submittedName>
        <fullName evidence="6">Glycine zipper 2TM domain-containing protein</fullName>
    </submittedName>
</protein>